<keyword evidence="1" id="KW-0479">Metal-binding</keyword>
<accession>A0A8S5UYY0</accession>
<reference evidence="1" key="1">
    <citation type="journal article" date="2021" name="Proc. Natl. Acad. Sci. U.S.A.">
        <title>A Catalog of Tens of Thousands of Viruses from Human Metagenomes Reveals Hidden Associations with Chronic Diseases.</title>
        <authorList>
            <person name="Tisza M.J."/>
            <person name="Buck C.B."/>
        </authorList>
    </citation>
    <scope>NUCLEOTIDE SEQUENCE</scope>
    <source>
        <strain evidence="1">Ctu1o13</strain>
    </source>
</reference>
<evidence type="ECO:0000313" key="1">
    <source>
        <dbReference type="EMBL" id="DAF99695.1"/>
    </source>
</evidence>
<dbReference type="InterPro" id="IPR036092">
    <property type="entry name" value="Papo_T_antigensf"/>
</dbReference>
<keyword evidence="1" id="KW-0863">Zinc-finger</keyword>
<dbReference type="GO" id="GO:0008270">
    <property type="term" value="F:zinc ion binding"/>
    <property type="evidence" value="ECO:0007669"/>
    <property type="project" value="UniProtKB-KW"/>
</dbReference>
<keyword evidence="1" id="KW-0862">Zinc</keyword>
<sequence>MRCKVYPVCAHCSTVMDPGLYDDVAPGFLVNGECYCPECFKEWMKDAVDSDPETVAHAMGIAIIDIPEG</sequence>
<dbReference type="SUPFAM" id="SSF161240">
    <property type="entry name" value="T-antigen specific domain-like"/>
    <property type="match status" value="1"/>
</dbReference>
<name>A0A8S5UYY0_9CAUD</name>
<organism evidence="1">
    <name type="scientific">Siphoviridae sp. ctu1o13</name>
    <dbReference type="NCBI Taxonomy" id="2825711"/>
    <lineage>
        <taxon>Viruses</taxon>
        <taxon>Duplodnaviria</taxon>
        <taxon>Heunggongvirae</taxon>
        <taxon>Uroviricota</taxon>
        <taxon>Caudoviricetes</taxon>
    </lineage>
</organism>
<protein>
    <submittedName>
        <fullName evidence="1">RRN7 Zinc-finger of RNA-polymerase I-specific TFIIB, Rrn7</fullName>
    </submittedName>
</protein>
<dbReference type="EMBL" id="BK016170">
    <property type="protein sequence ID" value="DAF99695.1"/>
    <property type="molecule type" value="Genomic_DNA"/>
</dbReference>
<proteinExistence type="predicted"/>